<dbReference type="PANTHER" id="PTHR11266:SF113">
    <property type="entry name" value="MEMBRANE PROTEIN, MPV17_PMP22 FAMILY, PUTATIVE (AFU_ORTHOLOGUE AFUA_1G13840)-RELATED"/>
    <property type="match status" value="1"/>
</dbReference>
<evidence type="ECO:0000256" key="3">
    <source>
        <dbReference type="ARBA" id="ARBA00022692"/>
    </source>
</evidence>
<proteinExistence type="inferred from homology"/>
<keyword evidence="9" id="KW-1185">Reference proteome</keyword>
<dbReference type="Proteomes" id="UP000309340">
    <property type="component" value="Unassembled WGS sequence"/>
</dbReference>
<dbReference type="Pfam" id="PF04117">
    <property type="entry name" value="Mpv17_PMP22"/>
    <property type="match status" value="1"/>
</dbReference>
<dbReference type="EMBL" id="NAJQ01000240">
    <property type="protein sequence ID" value="TKA74073.1"/>
    <property type="molecule type" value="Genomic_DNA"/>
</dbReference>
<evidence type="ECO:0000313" key="8">
    <source>
        <dbReference type="EMBL" id="TKA74073.1"/>
    </source>
</evidence>
<feature type="compositionally biased region" description="Basic and acidic residues" evidence="7">
    <location>
        <begin position="246"/>
        <end position="261"/>
    </location>
</feature>
<name>A0A4U0XFG1_9PEZI</name>
<evidence type="ECO:0000313" key="9">
    <source>
        <dbReference type="Proteomes" id="UP000309340"/>
    </source>
</evidence>
<dbReference type="OrthoDB" id="430207at2759"/>
<comment type="subcellular location">
    <subcellularLocation>
        <location evidence="1">Membrane</location>
        <topology evidence="1">Multi-pass membrane protein</topology>
    </subcellularLocation>
</comment>
<dbReference type="InterPro" id="IPR007248">
    <property type="entry name" value="Mpv17_PMP22"/>
</dbReference>
<dbReference type="AlphaFoldDB" id="A0A4U0XFG1"/>
<feature type="region of interest" description="Disordered" evidence="7">
    <location>
        <begin position="246"/>
        <end position="274"/>
    </location>
</feature>
<dbReference type="PANTHER" id="PTHR11266">
    <property type="entry name" value="PEROXISOMAL MEMBRANE PROTEIN 2, PXMP2 MPV17"/>
    <property type="match status" value="1"/>
</dbReference>
<evidence type="ECO:0000256" key="1">
    <source>
        <dbReference type="ARBA" id="ARBA00004141"/>
    </source>
</evidence>
<dbReference type="STRING" id="329884.A0A4U0XFG1"/>
<organism evidence="8 9">
    <name type="scientific">Friedmanniomyces simplex</name>
    <dbReference type="NCBI Taxonomy" id="329884"/>
    <lineage>
        <taxon>Eukaryota</taxon>
        <taxon>Fungi</taxon>
        <taxon>Dikarya</taxon>
        <taxon>Ascomycota</taxon>
        <taxon>Pezizomycotina</taxon>
        <taxon>Dothideomycetes</taxon>
        <taxon>Dothideomycetidae</taxon>
        <taxon>Mycosphaerellales</taxon>
        <taxon>Teratosphaeriaceae</taxon>
        <taxon>Friedmanniomyces</taxon>
    </lineage>
</organism>
<keyword evidence="4" id="KW-1133">Transmembrane helix</keyword>
<sequence length="274" mass="31116">MNLPFSAARSTLRRLHQTAHRNILHRHHQTRLNSTKQQQQQQQTSPHNASSPPPPSWAYFTTPLASPFRAYSAMQARRPLLVQLESTLIIHWLGDLSAQAVGSRAFSDPGTRYEPIRGLRGLLIAGICSLPVYKWFLFLGRHFNYSSHLLSLAVKICVNQICFAPLFNTYFFGMQSLLSGATWVETRRRVVETVPVSFVNSWKFWPAVTAFSFTYLRPQNRPIFAGCFAVVWQTYLSWLNKQAEKGEGVGRKVEGKAERERVGRRKKAALGAKG</sequence>
<reference evidence="8 9" key="1">
    <citation type="submission" date="2017-03" db="EMBL/GenBank/DDBJ databases">
        <title>Genomes of endolithic fungi from Antarctica.</title>
        <authorList>
            <person name="Coleine C."/>
            <person name="Masonjones S."/>
            <person name="Stajich J.E."/>
        </authorList>
    </citation>
    <scope>NUCLEOTIDE SEQUENCE [LARGE SCALE GENOMIC DNA]</scope>
    <source>
        <strain evidence="8 9">CCFEE 5184</strain>
    </source>
</reference>
<dbReference type="GO" id="GO:0016020">
    <property type="term" value="C:membrane"/>
    <property type="evidence" value="ECO:0007669"/>
    <property type="project" value="UniProtKB-SubCell"/>
</dbReference>
<evidence type="ECO:0000256" key="5">
    <source>
        <dbReference type="ARBA" id="ARBA00023136"/>
    </source>
</evidence>
<comment type="similarity">
    <text evidence="2 6">Belongs to the peroxisomal membrane protein PXMP2/4 family.</text>
</comment>
<feature type="region of interest" description="Disordered" evidence="7">
    <location>
        <begin position="28"/>
        <end position="54"/>
    </location>
</feature>
<evidence type="ECO:0000256" key="4">
    <source>
        <dbReference type="ARBA" id="ARBA00022989"/>
    </source>
</evidence>
<accession>A0A4U0XFG1</accession>
<evidence type="ECO:0000256" key="7">
    <source>
        <dbReference type="SAM" id="MobiDB-lite"/>
    </source>
</evidence>
<dbReference type="GO" id="GO:0005739">
    <property type="term" value="C:mitochondrion"/>
    <property type="evidence" value="ECO:0007669"/>
    <property type="project" value="TreeGrafter"/>
</dbReference>
<evidence type="ECO:0000256" key="6">
    <source>
        <dbReference type="RuleBase" id="RU363053"/>
    </source>
</evidence>
<keyword evidence="3" id="KW-0812">Transmembrane</keyword>
<gene>
    <name evidence="8" type="ORF">B0A55_05233</name>
</gene>
<evidence type="ECO:0000256" key="2">
    <source>
        <dbReference type="ARBA" id="ARBA00006824"/>
    </source>
</evidence>
<keyword evidence="5" id="KW-0472">Membrane</keyword>
<comment type="caution">
    <text evidence="8">The sequence shown here is derived from an EMBL/GenBank/DDBJ whole genome shotgun (WGS) entry which is preliminary data.</text>
</comment>
<protein>
    <submittedName>
        <fullName evidence="8">Uncharacterized protein</fullName>
    </submittedName>
</protein>